<dbReference type="Gene3D" id="3.20.20.190">
    <property type="entry name" value="Phosphatidylinositol (PI) phosphodiesterase"/>
    <property type="match status" value="1"/>
</dbReference>
<dbReference type="AlphaFoldDB" id="A0A1Y2D7Q0"/>
<protein>
    <submittedName>
        <fullName evidence="1">Uncharacterized protein</fullName>
    </submittedName>
</protein>
<organism evidence="1 2">
    <name type="scientific">Neocallimastix californiae</name>
    <dbReference type="NCBI Taxonomy" id="1754190"/>
    <lineage>
        <taxon>Eukaryota</taxon>
        <taxon>Fungi</taxon>
        <taxon>Fungi incertae sedis</taxon>
        <taxon>Chytridiomycota</taxon>
        <taxon>Chytridiomycota incertae sedis</taxon>
        <taxon>Neocallimastigomycetes</taxon>
        <taxon>Neocallimastigales</taxon>
        <taxon>Neocallimastigaceae</taxon>
        <taxon>Neocallimastix</taxon>
    </lineage>
</organism>
<comment type="caution">
    <text evidence="1">The sequence shown here is derived from an EMBL/GenBank/DDBJ whole genome shotgun (WGS) entry which is preliminary data.</text>
</comment>
<dbReference type="GO" id="GO:0008081">
    <property type="term" value="F:phosphoric diester hydrolase activity"/>
    <property type="evidence" value="ECO:0007669"/>
    <property type="project" value="InterPro"/>
</dbReference>
<name>A0A1Y2D7Q0_9FUNG</name>
<dbReference type="Proteomes" id="UP000193920">
    <property type="component" value="Unassembled WGS sequence"/>
</dbReference>
<evidence type="ECO:0000313" key="1">
    <source>
        <dbReference type="EMBL" id="ORY55227.1"/>
    </source>
</evidence>
<gene>
    <name evidence="1" type="ORF">LY90DRAFT_507237</name>
</gene>
<accession>A0A1Y2D7Q0</accession>
<dbReference type="SUPFAM" id="SSF51695">
    <property type="entry name" value="PLC-like phosphodiesterases"/>
    <property type="match status" value="1"/>
</dbReference>
<dbReference type="InterPro" id="IPR017946">
    <property type="entry name" value="PLC-like_Pdiesterase_TIM-brl"/>
</dbReference>
<dbReference type="EMBL" id="MCOG01000079">
    <property type="protein sequence ID" value="ORY55227.1"/>
    <property type="molecule type" value="Genomic_DNA"/>
</dbReference>
<dbReference type="GO" id="GO:0006629">
    <property type="term" value="P:lipid metabolic process"/>
    <property type="evidence" value="ECO:0007669"/>
    <property type="project" value="InterPro"/>
</dbReference>
<keyword evidence="2" id="KW-1185">Reference proteome</keyword>
<evidence type="ECO:0000313" key="2">
    <source>
        <dbReference type="Proteomes" id="UP000193920"/>
    </source>
</evidence>
<proteinExistence type="predicted"/>
<sequence>MKEQLLNGIRYLDIRLSDVNRNINHEIYITHGDIAVVTIYCWKEGAGVDHLKFDDVKNDKIDFLIEHPSEAMIMHLKMERIERMEENKLFESIADRTVLNTNKFKKTNKTVSDFFL</sequence>
<dbReference type="OrthoDB" id="1046782at2759"/>
<reference evidence="1 2" key="1">
    <citation type="submission" date="2016-08" db="EMBL/GenBank/DDBJ databases">
        <title>A Parts List for Fungal Cellulosomes Revealed by Comparative Genomics.</title>
        <authorList>
            <consortium name="DOE Joint Genome Institute"/>
            <person name="Haitjema C.H."/>
            <person name="Gilmore S.P."/>
            <person name="Henske J.K."/>
            <person name="Solomon K.V."/>
            <person name="De Groot R."/>
            <person name="Kuo A."/>
            <person name="Mondo S.J."/>
            <person name="Salamov A.A."/>
            <person name="Labutti K."/>
            <person name="Zhao Z."/>
            <person name="Chiniquy J."/>
            <person name="Barry K."/>
            <person name="Brewer H.M."/>
            <person name="Purvine S.O."/>
            <person name="Wright A.T."/>
            <person name="Boxma B."/>
            <person name="Van Alen T."/>
            <person name="Hackstein J.H."/>
            <person name="Baker S.E."/>
            <person name="Grigoriev I.V."/>
            <person name="O'Malley M.A."/>
        </authorList>
    </citation>
    <scope>NUCLEOTIDE SEQUENCE [LARGE SCALE GENOMIC DNA]</scope>
    <source>
        <strain evidence="1 2">G1</strain>
    </source>
</reference>